<dbReference type="KEGG" id="ipu:108270238"/>
<dbReference type="PANTHER" id="PTHR10915">
    <property type="entry name" value="SYNDECAN"/>
    <property type="match status" value="1"/>
</dbReference>
<dbReference type="GO" id="GO:0016020">
    <property type="term" value="C:membrane"/>
    <property type="evidence" value="ECO:0007669"/>
    <property type="project" value="UniProtKB-SubCell"/>
</dbReference>
<keyword evidence="9 16" id="KW-0654">Proteoglycan</keyword>
<dbReference type="InterPro" id="IPR003585">
    <property type="entry name" value="Neurexin-like"/>
</dbReference>
<dbReference type="InterPro" id="IPR030479">
    <property type="entry name" value="Syndecan_CS"/>
</dbReference>
<evidence type="ECO:0000313" key="22">
    <source>
        <dbReference type="RefSeq" id="XP_017332199.1"/>
    </source>
</evidence>
<dbReference type="GO" id="GO:0009986">
    <property type="term" value="C:cell surface"/>
    <property type="evidence" value="ECO:0007669"/>
    <property type="project" value="TreeGrafter"/>
</dbReference>
<keyword evidence="11 18" id="KW-0472">Membrane</keyword>
<keyword evidence="8 19" id="KW-0732">Signal</keyword>
<dbReference type="GO" id="GO:0016477">
    <property type="term" value="P:cell migration"/>
    <property type="evidence" value="ECO:0007669"/>
    <property type="project" value="TreeGrafter"/>
</dbReference>
<gene>
    <name evidence="22" type="primary">LOC108270238</name>
</gene>
<comment type="function">
    <text evidence="14">Cell surface proteoglycan that contains both heparan sulfate and chondroitin sulfate and that links the cytoskeleton to the interstitial matrix. Regulates exosome biogenesis in concert with SDCBP and PDCD6IP. Able to induce its own expression in dental mesenchymal cells and also in the neighboring dental epithelial cells via an MSX1-mediated pathway.</text>
</comment>
<evidence type="ECO:0000256" key="9">
    <source>
        <dbReference type="ARBA" id="ARBA00022974"/>
    </source>
</evidence>
<protein>
    <recommendedName>
        <fullName evidence="16">Syndecan</fullName>
    </recommendedName>
</protein>
<evidence type="ECO:0000256" key="8">
    <source>
        <dbReference type="ARBA" id="ARBA00022729"/>
    </source>
</evidence>
<evidence type="ECO:0000256" key="7">
    <source>
        <dbReference type="ARBA" id="ARBA00022692"/>
    </source>
</evidence>
<dbReference type="PANTHER" id="PTHR10915:SF5">
    <property type="entry name" value="SYNDECAN-1"/>
    <property type="match status" value="1"/>
</dbReference>
<feature type="compositionally biased region" description="Acidic residues" evidence="17">
    <location>
        <begin position="27"/>
        <end position="38"/>
    </location>
</feature>
<feature type="signal peptide" evidence="19">
    <location>
        <begin position="1"/>
        <end position="24"/>
    </location>
</feature>
<evidence type="ECO:0000256" key="10">
    <source>
        <dbReference type="ARBA" id="ARBA00022989"/>
    </source>
</evidence>
<dbReference type="OMA" id="TTEAYHE"/>
<dbReference type="STRING" id="7998.ENSIPUP00000012477"/>
<evidence type="ECO:0000256" key="4">
    <source>
        <dbReference type="ARBA" id="ARBA00010241"/>
    </source>
</evidence>
<keyword evidence="6" id="KW-0597">Phosphoprotein</keyword>
<keyword evidence="7 16" id="KW-0812">Transmembrane</keyword>
<feature type="region of interest" description="Disordered" evidence="17">
    <location>
        <begin position="25"/>
        <end position="48"/>
    </location>
</feature>
<evidence type="ECO:0000256" key="14">
    <source>
        <dbReference type="ARBA" id="ARBA00045247"/>
    </source>
</evidence>
<dbReference type="PROSITE" id="PS00964">
    <property type="entry name" value="SYNDECAN"/>
    <property type="match status" value="1"/>
</dbReference>
<feature type="chain" id="PRO_5013084659" description="Syndecan" evidence="19">
    <location>
        <begin position="25"/>
        <end position="350"/>
    </location>
</feature>
<evidence type="ECO:0000256" key="1">
    <source>
        <dbReference type="ARBA" id="ARBA00004479"/>
    </source>
</evidence>
<keyword evidence="13 16" id="KW-0357">Heparan sulfate</keyword>
<comment type="similarity">
    <text evidence="4">Belongs to the neurexin family.</text>
</comment>
<comment type="subunit">
    <text evidence="15">Interacts with CDCP1. Interacts (via C-terminus) with TIAM1 (via PDZ domain). Interacts with MDK.</text>
</comment>
<dbReference type="SMART" id="SM00294">
    <property type="entry name" value="4.1m"/>
    <property type="match status" value="1"/>
</dbReference>
<reference evidence="21" key="1">
    <citation type="journal article" date="2016" name="Nat. Commun.">
        <title>The channel catfish genome sequence provides insights into the evolution of scale formation in teleosts.</title>
        <authorList>
            <person name="Liu Z."/>
            <person name="Liu S."/>
            <person name="Yao J."/>
            <person name="Bao L."/>
            <person name="Zhang J."/>
            <person name="Li Y."/>
            <person name="Jiang C."/>
            <person name="Sun L."/>
            <person name="Wang R."/>
            <person name="Zhang Y."/>
            <person name="Zhou T."/>
            <person name="Zeng Q."/>
            <person name="Fu Q."/>
            <person name="Gao S."/>
            <person name="Li N."/>
            <person name="Koren S."/>
            <person name="Jiang Y."/>
            <person name="Zimin A."/>
            <person name="Xu P."/>
            <person name="Phillippy A.M."/>
            <person name="Geng X."/>
            <person name="Song L."/>
            <person name="Sun F."/>
            <person name="Li C."/>
            <person name="Wang X."/>
            <person name="Chen A."/>
            <person name="Jin Y."/>
            <person name="Yuan Z."/>
            <person name="Yang Y."/>
            <person name="Tan S."/>
            <person name="Peatman E."/>
            <person name="Lu J."/>
            <person name="Qin Z."/>
            <person name="Dunham R."/>
            <person name="Li Z."/>
            <person name="Sonstegard T."/>
            <person name="Feng J."/>
            <person name="Danzmann R.G."/>
            <person name="Schroeder S."/>
            <person name="Scheffler B."/>
            <person name="Duke M.V."/>
            <person name="Ballard L."/>
            <person name="Kucuktas H."/>
            <person name="Kaltenboeck L."/>
            <person name="Liu H."/>
            <person name="Armbruster J."/>
            <person name="Xie Y."/>
            <person name="Kirby M.L."/>
            <person name="Tian Y."/>
            <person name="Flanagan M.E."/>
            <person name="Mu W."/>
            <person name="Waldbieser G.C."/>
        </authorList>
    </citation>
    <scope>NUCLEOTIDE SEQUENCE [LARGE SCALE GENOMIC DNA]</scope>
    <source>
        <strain evidence="21">SDA103</strain>
    </source>
</reference>
<evidence type="ECO:0000256" key="2">
    <source>
        <dbReference type="ARBA" id="ARBA00004550"/>
    </source>
</evidence>
<comment type="subcellular location">
    <subcellularLocation>
        <location evidence="1 16">Membrane</location>
        <topology evidence="1 16">Single-pass type I membrane protein</topology>
    </subcellularLocation>
    <subcellularLocation>
        <location evidence="2">Secreted</location>
        <location evidence="2">Extracellular exosome</location>
    </subcellularLocation>
</comment>
<sequence>MRLRRVTALVVCLCLWIPVAQSYAAPEDQDGSGDDDEFSGSGSGEDGTWIIEPEVTTLANPNTTKTAWFTDAPVGLPEHSVTQFVTFDNESEASGHITEAPLPHTTQITETQPYPVIIKSSGSQEDQKVETTTIGEVAQPVTTVPPAVKPPVVPTYEEEYTTTVYYEDDNGESSVIDQDEDETTVLVETVTTGAPDMETTPLLLTTTTLASNLADTEASGDAVESTTVFGSDVEEIIIPEKLDPNLEKPTMNDDFNFESEIPIKPRRKTELSGSDFARGGASDNDSLLERKEVLAGVIAGGVVGLAFAIMLVALMVYRMKKKDEGSYALDEHKHPNGGYQKPQKQEEFLA</sequence>
<accession>A0A2D0RNW7</accession>
<evidence type="ECO:0000256" key="18">
    <source>
        <dbReference type="SAM" id="Phobius"/>
    </source>
</evidence>
<evidence type="ECO:0000256" key="5">
    <source>
        <dbReference type="ARBA" id="ARBA00022525"/>
    </source>
</evidence>
<evidence type="ECO:0000256" key="11">
    <source>
        <dbReference type="ARBA" id="ARBA00023136"/>
    </source>
</evidence>
<feature type="region of interest" description="Disordered" evidence="17">
    <location>
        <begin position="328"/>
        <end position="350"/>
    </location>
</feature>
<keyword evidence="21" id="KW-1185">Reference proteome</keyword>
<evidence type="ECO:0000256" key="19">
    <source>
        <dbReference type="SAM" id="SignalP"/>
    </source>
</evidence>
<dbReference type="GO" id="GO:0005576">
    <property type="term" value="C:extracellular region"/>
    <property type="evidence" value="ECO:0007669"/>
    <property type="project" value="UniProtKB-SubCell"/>
</dbReference>
<evidence type="ECO:0000256" key="13">
    <source>
        <dbReference type="ARBA" id="ARBA00023207"/>
    </source>
</evidence>
<dbReference type="AlphaFoldDB" id="A0A2D0RNW7"/>
<dbReference type="RefSeq" id="XP_017332199.1">
    <property type="nucleotide sequence ID" value="XM_017476710.3"/>
</dbReference>
<dbReference type="InterPro" id="IPR027789">
    <property type="entry name" value="Syndecan/Neurexin_dom"/>
</dbReference>
<dbReference type="Proteomes" id="UP000221080">
    <property type="component" value="Chromosome 9"/>
</dbReference>
<evidence type="ECO:0000256" key="6">
    <source>
        <dbReference type="ARBA" id="ARBA00022553"/>
    </source>
</evidence>
<evidence type="ECO:0000256" key="3">
    <source>
        <dbReference type="ARBA" id="ARBA00005343"/>
    </source>
</evidence>
<evidence type="ECO:0000256" key="16">
    <source>
        <dbReference type="RuleBase" id="RU000649"/>
    </source>
</evidence>
<feature type="domain" description="Neurexin/syndecan/glycophorin C" evidence="20">
    <location>
        <begin position="316"/>
        <end position="334"/>
    </location>
</feature>
<evidence type="ECO:0000259" key="20">
    <source>
        <dbReference type="SMART" id="SM00294"/>
    </source>
</evidence>
<evidence type="ECO:0000256" key="17">
    <source>
        <dbReference type="SAM" id="MobiDB-lite"/>
    </source>
</evidence>
<organism evidence="21 22">
    <name type="scientific">Ictalurus punctatus</name>
    <name type="common">Channel catfish</name>
    <name type="synonym">Silurus punctatus</name>
    <dbReference type="NCBI Taxonomy" id="7998"/>
    <lineage>
        <taxon>Eukaryota</taxon>
        <taxon>Metazoa</taxon>
        <taxon>Chordata</taxon>
        <taxon>Craniata</taxon>
        <taxon>Vertebrata</taxon>
        <taxon>Euteleostomi</taxon>
        <taxon>Actinopterygii</taxon>
        <taxon>Neopterygii</taxon>
        <taxon>Teleostei</taxon>
        <taxon>Ostariophysi</taxon>
        <taxon>Siluriformes</taxon>
        <taxon>Ictaluridae</taxon>
        <taxon>Ictalurus</taxon>
    </lineage>
</organism>
<reference evidence="22" key="2">
    <citation type="submission" date="2025-08" db="UniProtKB">
        <authorList>
            <consortium name="RefSeq"/>
        </authorList>
    </citation>
    <scope>IDENTIFICATION</scope>
    <source>
        <tissue evidence="22">Blood</tissue>
    </source>
</reference>
<feature type="transmembrane region" description="Helical" evidence="18">
    <location>
        <begin position="293"/>
        <end position="317"/>
    </location>
</feature>
<name>A0A2D0RNW7_ICTPU</name>
<keyword evidence="10 18" id="KW-1133">Transmembrane helix</keyword>
<evidence type="ECO:0000256" key="12">
    <source>
        <dbReference type="ARBA" id="ARBA00023180"/>
    </source>
</evidence>
<keyword evidence="5" id="KW-0964">Secreted</keyword>
<comment type="similarity">
    <text evidence="3 16">Belongs to the syndecan proteoglycan family.</text>
</comment>
<proteinExistence type="inferred from homology"/>
<keyword evidence="12 16" id="KW-0325">Glycoprotein</keyword>
<evidence type="ECO:0000256" key="15">
    <source>
        <dbReference type="ARBA" id="ARBA00046939"/>
    </source>
</evidence>
<dbReference type="OrthoDB" id="10044468at2759"/>
<dbReference type="InterPro" id="IPR001050">
    <property type="entry name" value="Syndecan"/>
</dbReference>
<dbReference type="Pfam" id="PF01034">
    <property type="entry name" value="Syndecan"/>
    <property type="match status" value="1"/>
</dbReference>
<dbReference type="GeneID" id="108270238"/>
<evidence type="ECO:0000313" key="21">
    <source>
        <dbReference type="Proteomes" id="UP000221080"/>
    </source>
</evidence>